<sequence length="151" mass="15997">MGSAQESSALFSLAHALVYGGARHLFHAGLSLLLLHAGQVCACSARSRNSSGGCQLRPVQVVPGRVGSHIPRRQSQHGSDLPQVQVGYCPDDTGVPCHAHGDTYVAYWHGNRTSQSTAVLLPVRQDGDIQRGASPGPGPRPGVDTRLRCDR</sequence>
<name>A0A8D8YNT8_9HEMI</name>
<organism evidence="3">
    <name type="scientific">Cacopsylla melanoneura</name>
    <dbReference type="NCBI Taxonomy" id="428564"/>
    <lineage>
        <taxon>Eukaryota</taxon>
        <taxon>Metazoa</taxon>
        <taxon>Ecdysozoa</taxon>
        <taxon>Arthropoda</taxon>
        <taxon>Hexapoda</taxon>
        <taxon>Insecta</taxon>
        <taxon>Pterygota</taxon>
        <taxon>Neoptera</taxon>
        <taxon>Paraneoptera</taxon>
        <taxon>Hemiptera</taxon>
        <taxon>Sternorrhyncha</taxon>
        <taxon>Psylloidea</taxon>
        <taxon>Psyllidae</taxon>
        <taxon>Psyllinae</taxon>
        <taxon>Cacopsylla</taxon>
    </lineage>
</organism>
<keyword evidence="2" id="KW-0732">Signal</keyword>
<reference evidence="3" key="1">
    <citation type="submission" date="2021-05" db="EMBL/GenBank/DDBJ databases">
        <authorList>
            <person name="Alioto T."/>
            <person name="Alioto T."/>
            <person name="Gomez Garrido J."/>
        </authorList>
    </citation>
    <scope>NUCLEOTIDE SEQUENCE</scope>
</reference>
<feature type="signal peptide" evidence="2">
    <location>
        <begin position="1"/>
        <end position="42"/>
    </location>
</feature>
<accession>A0A8D8YNT8</accession>
<dbReference type="EMBL" id="HBUF01385419">
    <property type="protein sequence ID" value="CAG6731994.1"/>
    <property type="molecule type" value="Transcribed_RNA"/>
</dbReference>
<evidence type="ECO:0000256" key="1">
    <source>
        <dbReference type="SAM" id="MobiDB-lite"/>
    </source>
</evidence>
<feature type="chain" id="PRO_5034212856" evidence="2">
    <location>
        <begin position="43"/>
        <end position="151"/>
    </location>
</feature>
<evidence type="ECO:0000313" key="3">
    <source>
        <dbReference type="EMBL" id="CAG6731994.1"/>
    </source>
</evidence>
<dbReference type="AlphaFoldDB" id="A0A8D8YNT8"/>
<proteinExistence type="predicted"/>
<protein>
    <submittedName>
        <fullName evidence="3">Uncharacterized protein</fullName>
    </submittedName>
</protein>
<feature type="region of interest" description="Disordered" evidence="1">
    <location>
        <begin position="127"/>
        <end position="151"/>
    </location>
</feature>
<evidence type="ECO:0000256" key="2">
    <source>
        <dbReference type="SAM" id="SignalP"/>
    </source>
</evidence>